<evidence type="ECO:0000313" key="10">
    <source>
        <dbReference type="Proteomes" id="UP000777438"/>
    </source>
</evidence>
<dbReference type="EMBL" id="JAGPYM010000006">
    <property type="protein sequence ID" value="KAH6893164.1"/>
    <property type="molecule type" value="Genomic_DNA"/>
</dbReference>
<evidence type="ECO:0000313" key="9">
    <source>
        <dbReference type="EMBL" id="KAH6893164.1"/>
    </source>
</evidence>
<dbReference type="GO" id="GO:0022857">
    <property type="term" value="F:transmembrane transporter activity"/>
    <property type="evidence" value="ECO:0007669"/>
    <property type="project" value="InterPro"/>
</dbReference>
<dbReference type="PANTHER" id="PTHR43791:SF32">
    <property type="entry name" value="MAJOR FACILITATOR SUPERFAMILY (MFS) PROFILE DOMAIN-CONTAINING PROTEIN"/>
    <property type="match status" value="1"/>
</dbReference>
<feature type="transmembrane region" description="Helical" evidence="7">
    <location>
        <begin position="171"/>
        <end position="192"/>
    </location>
</feature>
<keyword evidence="2" id="KW-0813">Transport</keyword>
<keyword evidence="10" id="KW-1185">Reference proteome</keyword>
<comment type="subcellular location">
    <subcellularLocation>
        <location evidence="1">Membrane</location>
        <topology evidence="1">Multi-pass membrane protein</topology>
    </subcellularLocation>
</comment>
<evidence type="ECO:0000256" key="6">
    <source>
        <dbReference type="ARBA" id="ARBA00023180"/>
    </source>
</evidence>
<organism evidence="9 10">
    <name type="scientific">Thelonectria olida</name>
    <dbReference type="NCBI Taxonomy" id="1576542"/>
    <lineage>
        <taxon>Eukaryota</taxon>
        <taxon>Fungi</taxon>
        <taxon>Dikarya</taxon>
        <taxon>Ascomycota</taxon>
        <taxon>Pezizomycotina</taxon>
        <taxon>Sordariomycetes</taxon>
        <taxon>Hypocreomycetidae</taxon>
        <taxon>Hypocreales</taxon>
        <taxon>Nectriaceae</taxon>
        <taxon>Thelonectria</taxon>
    </lineage>
</organism>
<evidence type="ECO:0000256" key="5">
    <source>
        <dbReference type="ARBA" id="ARBA00023136"/>
    </source>
</evidence>
<keyword evidence="4 7" id="KW-1133">Transmembrane helix</keyword>
<reference evidence="9 10" key="1">
    <citation type="journal article" date="2021" name="Nat. Commun.">
        <title>Genetic determinants of endophytism in the Arabidopsis root mycobiome.</title>
        <authorList>
            <person name="Mesny F."/>
            <person name="Miyauchi S."/>
            <person name="Thiergart T."/>
            <person name="Pickel B."/>
            <person name="Atanasova L."/>
            <person name="Karlsson M."/>
            <person name="Huettel B."/>
            <person name="Barry K.W."/>
            <person name="Haridas S."/>
            <person name="Chen C."/>
            <person name="Bauer D."/>
            <person name="Andreopoulos W."/>
            <person name="Pangilinan J."/>
            <person name="LaButti K."/>
            <person name="Riley R."/>
            <person name="Lipzen A."/>
            <person name="Clum A."/>
            <person name="Drula E."/>
            <person name="Henrissat B."/>
            <person name="Kohler A."/>
            <person name="Grigoriev I.V."/>
            <person name="Martin F.M."/>
            <person name="Hacquard S."/>
        </authorList>
    </citation>
    <scope>NUCLEOTIDE SEQUENCE [LARGE SCALE GENOMIC DNA]</scope>
    <source>
        <strain evidence="9 10">MPI-CAGE-CH-0241</strain>
    </source>
</reference>
<feature type="domain" description="Major facilitator superfamily (MFS) profile" evidence="8">
    <location>
        <begin position="45"/>
        <end position="468"/>
    </location>
</feature>
<dbReference type="Proteomes" id="UP000777438">
    <property type="component" value="Unassembled WGS sequence"/>
</dbReference>
<gene>
    <name evidence="9" type="ORF">B0T10DRAFT_559164</name>
</gene>
<feature type="transmembrane region" description="Helical" evidence="7">
    <location>
        <begin position="410"/>
        <end position="428"/>
    </location>
</feature>
<dbReference type="Pfam" id="PF07690">
    <property type="entry name" value="MFS_1"/>
    <property type="match status" value="1"/>
</dbReference>
<evidence type="ECO:0000256" key="7">
    <source>
        <dbReference type="SAM" id="Phobius"/>
    </source>
</evidence>
<feature type="transmembrane region" description="Helical" evidence="7">
    <location>
        <begin position="280"/>
        <end position="299"/>
    </location>
</feature>
<evidence type="ECO:0000259" key="8">
    <source>
        <dbReference type="PROSITE" id="PS50850"/>
    </source>
</evidence>
<dbReference type="AlphaFoldDB" id="A0A9P8W7N0"/>
<comment type="caution">
    <text evidence="9">The sequence shown here is derived from an EMBL/GenBank/DDBJ whole genome shotgun (WGS) entry which is preliminary data.</text>
</comment>
<dbReference type="PROSITE" id="PS50850">
    <property type="entry name" value="MFS"/>
    <property type="match status" value="1"/>
</dbReference>
<dbReference type="InterPro" id="IPR020846">
    <property type="entry name" value="MFS_dom"/>
</dbReference>
<dbReference type="InterPro" id="IPR036259">
    <property type="entry name" value="MFS_trans_sf"/>
</dbReference>
<dbReference type="Gene3D" id="1.20.1250.20">
    <property type="entry name" value="MFS general substrate transporter like domains"/>
    <property type="match status" value="2"/>
</dbReference>
<evidence type="ECO:0000256" key="2">
    <source>
        <dbReference type="ARBA" id="ARBA00022448"/>
    </source>
</evidence>
<feature type="transmembrane region" description="Helical" evidence="7">
    <location>
        <begin position="111"/>
        <end position="129"/>
    </location>
</feature>
<feature type="transmembrane region" description="Helical" evidence="7">
    <location>
        <begin position="319"/>
        <end position="338"/>
    </location>
</feature>
<evidence type="ECO:0000256" key="1">
    <source>
        <dbReference type="ARBA" id="ARBA00004141"/>
    </source>
</evidence>
<keyword evidence="5 7" id="KW-0472">Membrane</keyword>
<dbReference type="InterPro" id="IPR011701">
    <property type="entry name" value="MFS"/>
</dbReference>
<keyword evidence="3 7" id="KW-0812">Transmembrane</keyword>
<keyword evidence="6" id="KW-0325">Glycoprotein</keyword>
<protein>
    <submittedName>
        <fullName evidence="9">Major facilitator superfamily domain-containing protein</fullName>
    </submittedName>
</protein>
<evidence type="ECO:0000256" key="3">
    <source>
        <dbReference type="ARBA" id="ARBA00022692"/>
    </source>
</evidence>
<feature type="transmembrane region" description="Helical" evidence="7">
    <location>
        <begin position="135"/>
        <end position="159"/>
    </location>
</feature>
<dbReference type="SUPFAM" id="SSF103473">
    <property type="entry name" value="MFS general substrate transporter"/>
    <property type="match status" value="1"/>
</dbReference>
<evidence type="ECO:0000256" key="4">
    <source>
        <dbReference type="ARBA" id="ARBA00022989"/>
    </source>
</evidence>
<dbReference type="FunFam" id="1.20.1250.20:FF:000516">
    <property type="entry name" value="Alternative sulfate transporter"/>
    <property type="match status" value="1"/>
</dbReference>
<feature type="transmembrane region" description="Helical" evidence="7">
    <location>
        <begin position="440"/>
        <end position="464"/>
    </location>
</feature>
<feature type="transmembrane region" description="Helical" evidence="7">
    <location>
        <begin position="204"/>
        <end position="226"/>
    </location>
</feature>
<sequence>MEKQFDGLETAGAVADSNGSDIDSIDVEWTADEEKALVRKIDFTVMPLLILGFFALQLDRGNIGNALTDFFFKDVGITQDQYNVGQQLLSLGIVLLEIPSNMILYRVGPSLWIGCQVVAWGLVATFQAFQKGLAAFMITRLLLGFCEAGFIPAGLYTMTRWYKNEETSKRFSWFFIGNMTASACSGLLAYGILHMRGVAGLGGWQWMFLIEGIFSVLVGLVFLALFPKNTSNPVSLLGLRLFTEKEARILTKRVLRDDPSKISAKPNISRQEMRNVFTNWRLIPHIILTIACIAPAQTMGSYAPTLVNSFGYERLKSNALVSIGSWLLIIINITWGTVSDKIRMRGPMVTLGLFIYWCFQIANRNLLHADGKKRLGVLLCTLAFAQGWHPVNSSWLALNAGTPGERSITMAIIIMSANTGGIVGSQIFQAKDGPLYPVGWSVILALVTLGLVCSVLANLQYFILNGRKFTRKNLKYRP</sequence>
<name>A0A9P8W7N0_9HYPO</name>
<dbReference type="PANTHER" id="PTHR43791">
    <property type="entry name" value="PERMEASE-RELATED"/>
    <property type="match status" value="1"/>
</dbReference>
<proteinExistence type="predicted"/>
<accession>A0A9P8W7N0</accession>
<dbReference type="OrthoDB" id="2985014at2759"/>
<dbReference type="GO" id="GO:0016020">
    <property type="term" value="C:membrane"/>
    <property type="evidence" value="ECO:0007669"/>
    <property type="project" value="UniProtKB-SubCell"/>
</dbReference>